<name>A0AAV1EE76_OLDCO</name>
<proteinExistence type="predicted"/>
<dbReference type="EMBL" id="OX459126">
    <property type="protein sequence ID" value="CAI9118032.1"/>
    <property type="molecule type" value="Genomic_DNA"/>
</dbReference>
<evidence type="ECO:0000313" key="3">
    <source>
        <dbReference type="Proteomes" id="UP001161247"/>
    </source>
</evidence>
<accession>A0AAV1EE76</accession>
<sequence>MEYLPAHIYESNCSECPYVGLHKLRIRTWIFEIDFTLSWVNSFISVSACNTPEFSMDANLKMVDDEMKQHVRNRRVDQRQSNLLTRDEGPMYPRVKVRGQEEYDDQFEYGKRSLQSLKVPEFLSSSDFSSPDDSPTSVVRVPQLDSSYPGAMNDRKPKILEENGASFKANPVFRPRAVLSSPDNDQIFGSKNKTRGESSPCSKKNGSIPSRHTKCKVVRGPVTADGPLNTRTDVKEVVARRNIFQSKQRTATPDPSLKVSKGNPKPIQDGALRKSPMTKR</sequence>
<evidence type="ECO:0000313" key="2">
    <source>
        <dbReference type="EMBL" id="CAI9118032.1"/>
    </source>
</evidence>
<feature type="compositionally biased region" description="Polar residues" evidence="1">
    <location>
        <begin position="243"/>
        <end position="253"/>
    </location>
</feature>
<keyword evidence="3" id="KW-1185">Reference proteome</keyword>
<feature type="region of interest" description="Disordered" evidence="1">
    <location>
        <begin position="240"/>
        <end position="280"/>
    </location>
</feature>
<organism evidence="2 3">
    <name type="scientific">Oldenlandia corymbosa var. corymbosa</name>
    <dbReference type="NCBI Taxonomy" id="529605"/>
    <lineage>
        <taxon>Eukaryota</taxon>
        <taxon>Viridiplantae</taxon>
        <taxon>Streptophyta</taxon>
        <taxon>Embryophyta</taxon>
        <taxon>Tracheophyta</taxon>
        <taxon>Spermatophyta</taxon>
        <taxon>Magnoliopsida</taxon>
        <taxon>eudicotyledons</taxon>
        <taxon>Gunneridae</taxon>
        <taxon>Pentapetalae</taxon>
        <taxon>asterids</taxon>
        <taxon>lamiids</taxon>
        <taxon>Gentianales</taxon>
        <taxon>Rubiaceae</taxon>
        <taxon>Rubioideae</taxon>
        <taxon>Spermacoceae</taxon>
        <taxon>Hedyotis-Oldenlandia complex</taxon>
        <taxon>Oldenlandia</taxon>
    </lineage>
</organism>
<feature type="compositionally biased region" description="Polar residues" evidence="1">
    <location>
        <begin position="181"/>
        <end position="210"/>
    </location>
</feature>
<dbReference type="PANTHER" id="PTHR38932">
    <property type="entry name" value="BNAC03G64660D PROTEIN"/>
    <property type="match status" value="1"/>
</dbReference>
<evidence type="ECO:0000256" key="1">
    <source>
        <dbReference type="SAM" id="MobiDB-lite"/>
    </source>
</evidence>
<feature type="region of interest" description="Disordered" evidence="1">
    <location>
        <begin position="176"/>
        <end position="211"/>
    </location>
</feature>
<feature type="region of interest" description="Disordered" evidence="1">
    <location>
        <begin position="125"/>
        <end position="155"/>
    </location>
</feature>
<feature type="compositionally biased region" description="Low complexity" evidence="1">
    <location>
        <begin position="125"/>
        <end position="142"/>
    </location>
</feature>
<dbReference type="Proteomes" id="UP001161247">
    <property type="component" value="Chromosome 9"/>
</dbReference>
<protein>
    <submittedName>
        <fullName evidence="2">OLC1v1019534C1</fullName>
    </submittedName>
</protein>
<dbReference type="AlphaFoldDB" id="A0AAV1EE76"/>
<dbReference type="PANTHER" id="PTHR38932:SF1">
    <property type="entry name" value="DUF4005 DOMAIN-CONTAINING PROTEIN"/>
    <property type="match status" value="1"/>
</dbReference>
<gene>
    <name evidence="2" type="ORF">OLC1_LOCUS24003</name>
</gene>
<reference evidence="2" key="1">
    <citation type="submission" date="2023-03" db="EMBL/GenBank/DDBJ databases">
        <authorList>
            <person name="Julca I."/>
        </authorList>
    </citation>
    <scope>NUCLEOTIDE SEQUENCE</scope>
</reference>